<evidence type="ECO:0000313" key="7">
    <source>
        <dbReference type="EMBL" id="EDO18969.1"/>
    </source>
</evidence>
<dbReference type="CDD" id="cd20270">
    <property type="entry name" value="Complex1_LYR_SDHAF3_LYRM10"/>
    <property type="match status" value="1"/>
</dbReference>
<dbReference type="OMA" id="KRHKNCN"/>
<comment type="function">
    <text evidence="6">Plays an essential role in the assembly of succinate dehydrogenase (SDH), an enzyme complex (also referred to as respiratory complex II) that is a component of both the tricarboxylic acid (TCA) cycle and the mitochondrial electron transport chain, and which couples the oxidation of succinate to fumarate with the reduction of ubiquinone (coenzyme Q) to ubiquinol. Promotes maturation of the iron-sulfur protein subunit of the SDH catalytic dimer, protecting it from the deleterious effects of oxidants. May act together with SDHAF1.</text>
</comment>
<comment type="subcellular location">
    <subcellularLocation>
        <location evidence="1 6">Mitochondrion matrix</location>
    </subcellularLocation>
</comment>
<dbReference type="Pfam" id="PF13233">
    <property type="entry name" value="Complex1_LYR_2"/>
    <property type="match status" value="1"/>
</dbReference>
<dbReference type="GO" id="GO:0006105">
    <property type="term" value="P:succinate metabolic process"/>
    <property type="evidence" value="ECO:0007669"/>
    <property type="project" value="TreeGrafter"/>
</dbReference>
<evidence type="ECO:0000313" key="8">
    <source>
        <dbReference type="Proteomes" id="UP000000267"/>
    </source>
</evidence>
<dbReference type="RefSeq" id="XP_001646827.1">
    <property type="nucleotide sequence ID" value="XM_001646777.1"/>
</dbReference>
<comment type="similarity">
    <text evidence="2 6">Belongs to the complex I LYR family. SDHAF3 subfamily.</text>
</comment>
<dbReference type="KEGG" id="vpo:Kpol_2002p39"/>
<evidence type="ECO:0000256" key="5">
    <source>
        <dbReference type="ARBA" id="ARBA00023186"/>
    </source>
</evidence>
<dbReference type="EMBL" id="DS480383">
    <property type="protein sequence ID" value="EDO18969.1"/>
    <property type="molecule type" value="Genomic_DNA"/>
</dbReference>
<dbReference type="GeneID" id="5547292"/>
<evidence type="ECO:0000256" key="4">
    <source>
        <dbReference type="ARBA" id="ARBA00023128"/>
    </source>
</evidence>
<gene>
    <name evidence="7" type="ORF">Kpol_2002p39</name>
</gene>
<evidence type="ECO:0000256" key="1">
    <source>
        <dbReference type="ARBA" id="ARBA00004305"/>
    </source>
</evidence>
<evidence type="ECO:0000256" key="2">
    <source>
        <dbReference type="ARBA" id="ARBA00006020"/>
    </source>
</evidence>
<keyword evidence="3" id="KW-0809">Transit peptide</keyword>
<sequence>MQLTRSSLYKGSSQLLKATNRGTRAAQPLLPPLQLYRRILREHKHLPTAQRELGDQYVKNEFKLHKDIDNPLHIVGFLTSWQDYLRMISRDGWKEERLSAAVLEKMSPEQVTQLYELMKETENIRNGTMKKGENGEEIIKI</sequence>
<dbReference type="eggNOG" id="KOG4100">
    <property type="taxonomic scope" value="Eukaryota"/>
</dbReference>
<keyword evidence="8" id="KW-1185">Reference proteome</keyword>
<dbReference type="PANTHER" id="PTHR13137">
    <property type="entry name" value="DC11 ACN9 HOMOLOG"/>
    <property type="match status" value="1"/>
</dbReference>
<dbReference type="AlphaFoldDB" id="A7TFF5"/>
<dbReference type="PANTHER" id="PTHR13137:SF6">
    <property type="entry name" value="SUCCINATE DEHYDROGENASE ASSEMBLY FACTOR 3, MITOCHONDRIAL"/>
    <property type="match status" value="1"/>
</dbReference>
<organism evidence="8">
    <name type="scientific">Vanderwaltozyma polyspora (strain ATCC 22028 / DSM 70294 / BCRC 21397 / CBS 2163 / NBRC 10782 / NRRL Y-8283 / UCD 57-17)</name>
    <name type="common">Kluyveromyces polysporus</name>
    <dbReference type="NCBI Taxonomy" id="436907"/>
    <lineage>
        <taxon>Eukaryota</taxon>
        <taxon>Fungi</taxon>
        <taxon>Dikarya</taxon>
        <taxon>Ascomycota</taxon>
        <taxon>Saccharomycotina</taxon>
        <taxon>Saccharomycetes</taxon>
        <taxon>Saccharomycetales</taxon>
        <taxon>Saccharomycetaceae</taxon>
        <taxon>Vanderwaltozyma</taxon>
    </lineage>
</organism>
<accession>A7TFF5</accession>
<dbReference type="GO" id="GO:0034553">
    <property type="term" value="P:mitochondrial respiratory chain complex II assembly"/>
    <property type="evidence" value="ECO:0007669"/>
    <property type="project" value="UniProtKB-UniRule"/>
</dbReference>
<evidence type="ECO:0000256" key="3">
    <source>
        <dbReference type="ARBA" id="ARBA00022946"/>
    </source>
</evidence>
<dbReference type="InterPro" id="IPR008381">
    <property type="entry name" value="SDHAF3/Sdh7"/>
</dbReference>
<dbReference type="GO" id="GO:0015976">
    <property type="term" value="P:carbon utilization"/>
    <property type="evidence" value="ECO:0007669"/>
    <property type="project" value="EnsemblFungi"/>
</dbReference>
<dbReference type="Proteomes" id="UP000000267">
    <property type="component" value="Unassembled WGS sequence"/>
</dbReference>
<evidence type="ECO:0000256" key="6">
    <source>
        <dbReference type="RuleBase" id="RU368039"/>
    </source>
</evidence>
<dbReference type="OrthoDB" id="278329at2759"/>
<name>A7TFF5_VANPO</name>
<keyword evidence="4 6" id="KW-0496">Mitochondrion</keyword>
<keyword evidence="5 6" id="KW-0143">Chaperone</keyword>
<dbReference type="HOGENOM" id="CLU_102310_1_1_1"/>
<dbReference type="PhylomeDB" id="A7TFF5"/>
<dbReference type="GO" id="GO:0006111">
    <property type="term" value="P:regulation of gluconeogenesis"/>
    <property type="evidence" value="ECO:0007669"/>
    <property type="project" value="EnsemblFungi"/>
</dbReference>
<dbReference type="InParanoid" id="A7TFF5"/>
<reference evidence="7 8" key="1">
    <citation type="journal article" date="2007" name="Proc. Natl. Acad. Sci. U.S.A.">
        <title>Independent sorting-out of thousands of duplicated gene pairs in two yeast species descended from a whole-genome duplication.</title>
        <authorList>
            <person name="Scannell D.R."/>
            <person name="Frank A.C."/>
            <person name="Conant G.C."/>
            <person name="Byrne K.P."/>
            <person name="Woolfit M."/>
            <person name="Wolfe K.H."/>
        </authorList>
    </citation>
    <scope>NUCLEOTIDE SEQUENCE [LARGE SCALE GENOMIC DNA]</scope>
    <source>
        <strain evidence="8">ATCC 22028 / DSM 70294 / BCRC 21397 / CBS 2163 / NBRC 10782 / NRRL Y-8283 / UCD 57-17</strain>
    </source>
</reference>
<dbReference type="GO" id="GO:0005758">
    <property type="term" value="C:mitochondrial intermembrane space"/>
    <property type="evidence" value="ECO:0007669"/>
    <property type="project" value="TreeGrafter"/>
</dbReference>
<dbReference type="GO" id="GO:0005759">
    <property type="term" value="C:mitochondrial matrix"/>
    <property type="evidence" value="ECO:0007669"/>
    <property type="project" value="UniProtKB-SubCell"/>
</dbReference>
<comment type="subunit">
    <text evidence="6">Interacts with the iron-sulfur protein subunit within the SDH catalytic dimer.</text>
</comment>
<dbReference type="STRING" id="436907.A7TFF5"/>
<protein>
    <recommendedName>
        <fullName evidence="6">Succinate dehydrogenase assembly factor 3</fullName>
        <shortName evidence="6">SDH assembly factor 3</shortName>
        <shortName evidence="6">SDHAF3</shortName>
    </recommendedName>
</protein>
<dbReference type="FunCoup" id="A7TFF5">
    <property type="interactions" value="280"/>
</dbReference>
<proteinExistence type="inferred from homology"/>